<proteinExistence type="predicted"/>
<reference evidence="1 2" key="1">
    <citation type="journal article" date="2019" name="Commun. Biol.">
        <title>The bagworm genome reveals a unique fibroin gene that provides high tensile strength.</title>
        <authorList>
            <person name="Kono N."/>
            <person name="Nakamura H."/>
            <person name="Ohtoshi R."/>
            <person name="Tomita M."/>
            <person name="Numata K."/>
            <person name="Arakawa K."/>
        </authorList>
    </citation>
    <scope>NUCLEOTIDE SEQUENCE [LARGE SCALE GENOMIC DNA]</scope>
</reference>
<dbReference type="Proteomes" id="UP000299102">
    <property type="component" value="Unassembled WGS sequence"/>
</dbReference>
<dbReference type="EMBL" id="BGZK01003483">
    <property type="protein sequence ID" value="GBP01799.1"/>
    <property type="molecule type" value="Genomic_DNA"/>
</dbReference>
<protein>
    <submittedName>
        <fullName evidence="1">Uncharacterized protein</fullName>
    </submittedName>
</protein>
<dbReference type="OrthoDB" id="7034747at2759"/>
<comment type="caution">
    <text evidence="1">The sequence shown here is derived from an EMBL/GenBank/DDBJ whole genome shotgun (WGS) entry which is preliminary data.</text>
</comment>
<gene>
    <name evidence="1" type="ORF">EVAR_71155_1</name>
</gene>
<accession>A0A4C1SI20</accession>
<name>A0A4C1SI20_EUMVA</name>
<keyword evidence="2" id="KW-1185">Reference proteome</keyword>
<sequence>MPGLAAATTTTVALGSRLANVKCLDAKPSLMQVASDRYHRCDNNLRHRPFNALTFRTYPEERVARRERPSPGLFTSIKLPEAEPPNGVAPLLDFPGRMRPVSFLGEGPYGTQCYLQNRIPFGDIGGRIVTMSRYLNTRNDSPTIERQHDNRHHLGYRAGEDGPIGDTVAGHCGTCGQRYTRCGAGLRDRVVKLHLQNGALLQEFDFYFDFDFQ</sequence>
<evidence type="ECO:0000313" key="1">
    <source>
        <dbReference type="EMBL" id="GBP01799.1"/>
    </source>
</evidence>
<organism evidence="1 2">
    <name type="scientific">Eumeta variegata</name>
    <name type="common">Bagworm moth</name>
    <name type="synonym">Eumeta japonica</name>
    <dbReference type="NCBI Taxonomy" id="151549"/>
    <lineage>
        <taxon>Eukaryota</taxon>
        <taxon>Metazoa</taxon>
        <taxon>Ecdysozoa</taxon>
        <taxon>Arthropoda</taxon>
        <taxon>Hexapoda</taxon>
        <taxon>Insecta</taxon>
        <taxon>Pterygota</taxon>
        <taxon>Neoptera</taxon>
        <taxon>Endopterygota</taxon>
        <taxon>Lepidoptera</taxon>
        <taxon>Glossata</taxon>
        <taxon>Ditrysia</taxon>
        <taxon>Tineoidea</taxon>
        <taxon>Psychidae</taxon>
        <taxon>Oiketicinae</taxon>
        <taxon>Eumeta</taxon>
    </lineage>
</organism>
<evidence type="ECO:0000313" key="2">
    <source>
        <dbReference type="Proteomes" id="UP000299102"/>
    </source>
</evidence>
<dbReference type="AlphaFoldDB" id="A0A4C1SI20"/>